<proteinExistence type="predicted"/>
<protein>
    <submittedName>
        <fullName evidence="3">Uncharacterized protein</fullName>
    </submittedName>
</protein>
<evidence type="ECO:0000256" key="2">
    <source>
        <dbReference type="SAM" id="Phobius"/>
    </source>
</evidence>
<evidence type="ECO:0000313" key="4">
    <source>
        <dbReference type="Proteomes" id="UP001359559"/>
    </source>
</evidence>
<dbReference type="AlphaFoldDB" id="A0AAN9IGP1"/>
<sequence>MKRLHQELELLKRKRLYIASCILAVCGLRVSIYSILLIRFTQNWLDSSETTPVKNKANSLVLYSGTPDRSSSQCLNFVISYEDSPILGAVTVEELKQFSASSSPRKSPCRAMDNDIPRVGNVGS</sequence>
<feature type="transmembrane region" description="Helical" evidence="2">
    <location>
        <begin position="16"/>
        <end position="38"/>
    </location>
</feature>
<accession>A0AAN9IGP1</accession>
<gene>
    <name evidence="3" type="ORF">RJT34_25255</name>
</gene>
<keyword evidence="4" id="KW-1185">Reference proteome</keyword>
<keyword evidence="2" id="KW-1133">Transmembrane helix</keyword>
<organism evidence="3 4">
    <name type="scientific">Clitoria ternatea</name>
    <name type="common">Butterfly pea</name>
    <dbReference type="NCBI Taxonomy" id="43366"/>
    <lineage>
        <taxon>Eukaryota</taxon>
        <taxon>Viridiplantae</taxon>
        <taxon>Streptophyta</taxon>
        <taxon>Embryophyta</taxon>
        <taxon>Tracheophyta</taxon>
        <taxon>Spermatophyta</taxon>
        <taxon>Magnoliopsida</taxon>
        <taxon>eudicotyledons</taxon>
        <taxon>Gunneridae</taxon>
        <taxon>Pentapetalae</taxon>
        <taxon>rosids</taxon>
        <taxon>fabids</taxon>
        <taxon>Fabales</taxon>
        <taxon>Fabaceae</taxon>
        <taxon>Papilionoideae</taxon>
        <taxon>50 kb inversion clade</taxon>
        <taxon>NPAAA clade</taxon>
        <taxon>indigoferoid/millettioid clade</taxon>
        <taxon>Phaseoleae</taxon>
        <taxon>Clitoria</taxon>
    </lineage>
</organism>
<comment type="caution">
    <text evidence="3">The sequence shown here is derived from an EMBL/GenBank/DDBJ whole genome shotgun (WGS) entry which is preliminary data.</text>
</comment>
<dbReference type="Proteomes" id="UP001359559">
    <property type="component" value="Unassembled WGS sequence"/>
</dbReference>
<dbReference type="EMBL" id="JAYKXN010000006">
    <property type="protein sequence ID" value="KAK7280193.1"/>
    <property type="molecule type" value="Genomic_DNA"/>
</dbReference>
<name>A0AAN9IGP1_CLITE</name>
<keyword evidence="2" id="KW-0472">Membrane</keyword>
<evidence type="ECO:0000256" key="1">
    <source>
        <dbReference type="SAM" id="MobiDB-lite"/>
    </source>
</evidence>
<keyword evidence="2" id="KW-0812">Transmembrane</keyword>
<reference evidence="3 4" key="1">
    <citation type="submission" date="2024-01" db="EMBL/GenBank/DDBJ databases">
        <title>The genomes of 5 underutilized Papilionoideae crops provide insights into root nodulation and disease resistance.</title>
        <authorList>
            <person name="Yuan L."/>
        </authorList>
    </citation>
    <scope>NUCLEOTIDE SEQUENCE [LARGE SCALE GENOMIC DNA]</scope>
    <source>
        <strain evidence="3">LY-2023</strain>
        <tissue evidence="3">Leaf</tissue>
    </source>
</reference>
<feature type="region of interest" description="Disordered" evidence="1">
    <location>
        <begin position="99"/>
        <end position="124"/>
    </location>
</feature>
<evidence type="ECO:0000313" key="3">
    <source>
        <dbReference type="EMBL" id="KAK7280193.1"/>
    </source>
</evidence>